<dbReference type="PANTHER" id="PTHR10829:SF25">
    <property type="entry name" value="DREBRIN-LIKE PROTEIN"/>
    <property type="match status" value="1"/>
</dbReference>
<proteinExistence type="predicted"/>
<dbReference type="AlphaFoldDB" id="I2H5C0"/>
<dbReference type="InterPro" id="IPR036028">
    <property type="entry name" value="SH3-like_dom_sf"/>
</dbReference>
<feature type="domain" description="SH3" evidence="10">
    <location>
        <begin position="516"/>
        <end position="576"/>
    </location>
</feature>
<dbReference type="HOGENOM" id="CLU_459326_0_0_1"/>
<dbReference type="OMA" id="FKEPRGA"/>
<evidence type="ECO:0000259" key="10">
    <source>
        <dbReference type="PROSITE" id="PS50002"/>
    </source>
</evidence>
<dbReference type="GO" id="GO:0044379">
    <property type="term" value="P:protein localization to actin cortical patch"/>
    <property type="evidence" value="ECO:0007669"/>
    <property type="project" value="EnsemblFungi"/>
</dbReference>
<dbReference type="PANTHER" id="PTHR10829">
    <property type="entry name" value="CORTACTIN AND DREBRIN"/>
    <property type="match status" value="1"/>
</dbReference>
<sequence>MALEPINCTTKSREIEEVYSKVVRGNSDTTWLIIGPNANKEYGPEETGNDFSEFLHSFDDSKVQFGLARVSPPGSDVEKIILIGWCPDSAPMKTRASFAANFGTVANKVLKGYHVQVTARDEDDLNENEILMKVSNAAGARYSIQSTGISTSKPRTLPKKTQSPPPPQAASSIPATKKFESTSLPNRNNNNNNNSNNNNSNNDDDWGEPEVKERDFDKTPLKPSESAYKPIGKVDLQKVIAEENAKEDPRLVNSTPSSNKINPSDEINNLKQQSKSQRDQEMNAYLGTKPPLSTDNYKTDNDKVIKGFTNEKSPAQLWAEKKAANNKDSGITDESLSSPRNTTSYNVNANDNEEAEEPAVNDLKSKFEKLSASNDEPQVISPKPFSKQPAPIDEFSSNKNTKQFGTPLPGMQDNNDFKKSSKNDDEWDDREEEAPAPGLSSRSRPEEEDAPAPGLPSRSRPEEEDAPAPGLPSRSRPEEEDAPSLPNRGNTEQQESEPVPSLPSRENATEEPSKPAGGATAIAQYDYEAAEDNELTFNENDKIINIEFVDDDWWLGELESSGEKGLFPSNYVELEN</sequence>
<keyword evidence="6" id="KW-0206">Cytoskeleton</keyword>
<name>I2H5C0_HENB6</name>
<dbReference type="PROSITE" id="PS51263">
    <property type="entry name" value="ADF_H"/>
    <property type="match status" value="1"/>
</dbReference>
<dbReference type="Gene3D" id="2.30.30.40">
    <property type="entry name" value="SH3 Domains"/>
    <property type="match status" value="1"/>
</dbReference>
<dbReference type="SMART" id="SM00102">
    <property type="entry name" value="ADF"/>
    <property type="match status" value="1"/>
</dbReference>
<dbReference type="EMBL" id="HE806321">
    <property type="protein sequence ID" value="CCH61572.1"/>
    <property type="molecule type" value="Genomic_DNA"/>
</dbReference>
<dbReference type="FunCoup" id="I2H5C0">
    <property type="interactions" value="618"/>
</dbReference>
<feature type="region of interest" description="Disordered" evidence="9">
    <location>
        <begin position="147"/>
        <end position="230"/>
    </location>
</feature>
<feature type="compositionally biased region" description="Low complexity" evidence="9">
    <location>
        <begin position="186"/>
        <end position="201"/>
    </location>
</feature>
<dbReference type="SMART" id="SM00326">
    <property type="entry name" value="SH3"/>
    <property type="match status" value="1"/>
</dbReference>
<dbReference type="InterPro" id="IPR001452">
    <property type="entry name" value="SH3_domain"/>
</dbReference>
<dbReference type="SUPFAM" id="SSF55753">
    <property type="entry name" value="Actin depolymerizing proteins"/>
    <property type="match status" value="1"/>
</dbReference>
<dbReference type="PRINTS" id="PR00452">
    <property type="entry name" value="SH3DOMAIN"/>
</dbReference>
<dbReference type="GO" id="GO:0005884">
    <property type="term" value="C:actin filament"/>
    <property type="evidence" value="ECO:0007669"/>
    <property type="project" value="TreeGrafter"/>
</dbReference>
<feature type="compositionally biased region" description="Polar residues" evidence="9">
    <location>
        <begin position="326"/>
        <end position="345"/>
    </location>
</feature>
<feature type="compositionally biased region" description="Acidic residues" evidence="9">
    <location>
        <begin position="425"/>
        <end position="434"/>
    </location>
</feature>
<evidence type="ECO:0000256" key="4">
    <source>
        <dbReference type="ARBA" id="ARBA00022737"/>
    </source>
</evidence>
<dbReference type="GO" id="GO:0051016">
    <property type="term" value="P:barbed-end actin filament capping"/>
    <property type="evidence" value="ECO:0007669"/>
    <property type="project" value="EnsemblFungi"/>
</dbReference>
<dbReference type="FunFam" id="2.30.30.40:FF:000277">
    <property type="entry name" value="Actin-binding protein"/>
    <property type="match status" value="1"/>
</dbReference>
<dbReference type="Gene3D" id="3.40.20.10">
    <property type="entry name" value="Severin"/>
    <property type="match status" value="1"/>
</dbReference>
<keyword evidence="4" id="KW-0677">Repeat</keyword>
<dbReference type="InterPro" id="IPR002108">
    <property type="entry name" value="ADF-H"/>
</dbReference>
<dbReference type="GeneID" id="14496673"/>
<evidence type="ECO:0000256" key="7">
    <source>
        <dbReference type="ARBA" id="ARBA00072614"/>
    </source>
</evidence>
<dbReference type="Pfam" id="PF00241">
    <property type="entry name" value="Cofilin_ADF"/>
    <property type="match status" value="1"/>
</dbReference>
<keyword evidence="13" id="KW-1185">Reference proteome</keyword>
<feature type="compositionally biased region" description="Polar residues" evidence="9">
    <location>
        <begin position="395"/>
        <end position="404"/>
    </location>
</feature>
<dbReference type="STRING" id="1071380.I2H5C0"/>
<dbReference type="InParanoid" id="I2H5C0"/>
<dbReference type="RefSeq" id="XP_004181091.1">
    <property type="nucleotide sequence ID" value="XM_004181043.1"/>
</dbReference>
<dbReference type="GO" id="GO:2000601">
    <property type="term" value="P:positive regulation of Arp2/3 complex-mediated actin nucleation"/>
    <property type="evidence" value="ECO:0007669"/>
    <property type="project" value="EnsemblFungi"/>
</dbReference>
<keyword evidence="2 8" id="KW-0728">SH3 domain</keyword>
<dbReference type="eggNOG" id="KOG3655">
    <property type="taxonomic scope" value="Eukaryota"/>
</dbReference>
<dbReference type="GO" id="GO:0030427">
    <property type="term" value="C:site of polarized growth"/>
    <property type="evidence" value="ECO:0007669"/>
    <property type="project" value="TreeGrafter"/>
</dbReference>
<feature type="region of interest" description="Disordered" evidence="9">
    <location>
        <begin position="245"/>
        <end position="298"/>
    </location>
</feature>
<keyword evidence="3" id="KW-0963">Cytoplasm</keyword>
<gene>
    <name evidence="12" type="primary">TBLA0F00280</name>
    <name evidence="12" type="ORF">TBLA_0F00280</name>
</gene>
<dbReference type="InterPro" id="IPR029006">
    <property type="entry name" value="ADF-H/Gelsolin-like_dom_sf"/>
</dbReference>
<evidence type="ECO:0000313" key="12">
    <source>
        <dbReference type="EMBL" id="CCH61572.1"/>
    </source>
</evidence>
<evidence type="ECO:0000256" key="3">
    <source>
        <dbReference type="ARBA" id="ARBA00022490"/>
    </source>
</evidence>
<dbReference type="CDD" id="cd11819">
    <property type="entry name" value="SH3_Cortactin_like"/>
    <property type="match status" value="1"/>
</dbReference>
<dbReference type="KEGG" id="tbl:TBLA_0F00280"/>
<dbReference type="PROSITE" id="PS50002">
    <property type="entry name" value="SH3"/>
    <property type="match status" value="1"/>
</dbReference>
<evidence type="ECO:0000256" key="2">
    <source>
        <dbReference type="ARBA" id="ARBA00022443"/>
    </source>
</evidence>
<protein>
    <recommendedName>
        <fullName evidence="7">Actin-binding protein</fullName>
    </recommendedName>
</protein>
<accession>I2H5C0</accession>
<feature type="compositionally biased region" description="Basic and acidic residues" evidence="9">
    <location>
        <begin position="415"/>
        <end position="424"/>
    </location>
</feature>
<feature type="region of interest" description="Disordered" evidence="9">
    <location>
        <begin position="310"/>
        <end position="522"/>
    </location>
</feature>
<keyword evidence="5" id="KW-0009">Actin-binding</keyword>
<dbReference type="OrthoDB" id="5971719at2759"/>
<feature type="compositionally biased region" description="Basic and acidic residues" evidence="9">
    <location>
        <begin position="209"/>
        <end position="220"/>
    </location>
</feature>
<dbReference type="GO" id="GO:0030479">
    <property type="term" value="C:actin cortical patch"/>
    <property type="evidence" value="ECO:0007669"/>
    <property type="project" value="EnsemblFungi"/>
</dbReference>
<feature type="compositionally biased region" description="Polar residues" evidence="9">
    <location>
        <begin position="252"/>
        <end position="275"/>
    </location>
</feature>
<feature type="domain" description="ADF-H" evidence="11">
    <location>
        <begin position="7"/>
        <end position="135"/>
    </location>
</feature>
<dbReference type="SUPFAM" id="SSF50044">
    <property type="entry name" value="SH3-domain"/>
    <property type="match status" value="1"/>
</dbReference>
<dbReference type="GO" id="GO:0051015">
    <property type="term" value="F:actin filament binding"/>
    <property type="evidence" value="ECO:0007669"/>
    <property type="project" value="EnsemblFungi"/>
</dbReference>
<evidence type="ECO:0000313" key="13">
    <source>
        <dbReference type="Proteomes" id="UP000002866"/>
    </source>
</evidence>
<dbReference type="Pfam" id="PF00018">
    <property type="entry name" value="SH3_1"/>
    <property type="match status" value="1"/>
</dbReference>
<dbReference type="FunFam" id="3.40.20.10:FF:000052">
    <property type="entry name" value="Actin-binding protein"/>
    <property type="match status" value="1"/>
</dbReference>
<comment type="subcellular location">
    <subcellularLocation>
        <location evidence="1">Cytoplasm</location>
        <location evidence="1">Cytoskeleton</location>
    </subcellularLocation>
</comment>
<dbReference type="CDD" id="cd11281">
    <property type="entry name" value="ADF_drebrin_like"/>
    <property type="match status" value="1"/>
</dbReference>
<organism evidence="12 13">
    <name type="scientific">Henningerozyma blattae (strain ATCC 34711 / CBS 6284 / DSM 70876 / NBRC 10599 / NRRL Y-10934 / UCD 77-7)</name>
    <name type="common">Yeast</name>
    <name type="synonym">Tetrapisispora blattae</name>
    <dbReference type="NCBI Taxonomy" id="1071380"/>
    <lineage>
        <taxon>Eukaryota</taxon>
        <taxon>Fungi</taxon>
        <taxon>Dikarya</taxon>
        <taxon>Ascomycota</taxon>
        <taxon>Saccharomycotina</taxon>
        <taxon>Saccharomycetes</taxon>
        <taxon>Saccharomycetales</taxon>
        <taxon>Saccharomycetaceae</taxon>
        <taxon>Henningerozyma</taxon>
    </lineage>
</organism>
<dbReference type="Proteomes" id="UP000002866">
    <property type="component" value="Chromosome 6"/>
</dbReference>
<evidence type="ECO:0000256" key="6">
    <source>
        <dbReference type="ARBA" id="ARBA00023212"/>
    </source>
</evidence>
<evidence type="ECO:0000256" key="9">
    <source>
        <dbReference type="SAM" id="MobiDB-lite"/>
    </source>
</evidence>
<reference evidence="12 13" key="1">
    <citation type="journal article" date="2011" name="Proc. Natl. Acad. Sci. U.S.A.">
        <title>Evolutionary erosion of yeast sex chromosomes by mating-type switching accidents.</title>
        <authorList>
            <person name="Gordon J.L."/>
            <person name="Armisen D."/>
            <person name="Proux-Wera E."/>
            <person name="Oheigeartaigh S.S."/>
            <person name="Byrne K.P."/>
            <person name="Wolfe K.H."/>
        </authorList>
    </citation>
    <scope>NUCLEOTIDE SEQUENCE [LARGE SCALE GENOMIC DNA]</scope>
    <source>
        <strain evidence="13">ATCC 34711 / CBS 6284 / DSM 70876 / NBRC 10599 / NRRL Y-10934 / UCD 77-7</strain>
    </source>
</reference>
<evidence type="ECO:0000256" key="1">
    <source>
        <dbReference type="ARBA" id="ARBA00004245"/>
    </source>
</evidence>
<dbReference type="GO" id="GO:0000147">
    <property type="term" value="P:actin cortical patch assembly"/>
    <property type="evidence" value="ECO:0007669"/>
    <property type="project" value="EnsemblFungi"/>
</dbReference>
<evidence type="ECO:0000259" key="11">
    <source>
        <dbReference type="PROSITE" id="PS51263"/>
    </source>
</evidence>
<evidence type="ECO:0000256" key="8">
    <source>
        <dbReference type="PROSITE-ProRule" id="PRU00192"/>
    </source>
</evidence>
<evidence type="ECO:0000256" key="5">
    <source>
        <dbReference type="ARBA" id="ARBA00023203"/>
    </source>
</evidence>